<organism evidence="1">
    <name type="scientific">Panstrongylus lignarius</name>
    <dbReference type="NCBI Taxonomy" id="156445"/>
    <lineage>
        <taxon>Eukaryota</taxon>
        <taxon>Metazoa</taxon>
        <taxon>Ecdysozoa</taxon>
        <taxon>Arthropoda</taxon>
        <taxon>Hexapoda</taxon>
        <taxon>Insecta</taxon>
        <taxon>Pterygota</taxon>
        <taxon>Neoptera</taxon>
        <taxon>Paraneoptera</taxon>
        <taxon>Hemiptera</taxon>
        <taxon>Heteroptera</taxon>
        <taxon>Panheteroptera</taxon>
        <taxon>Cimicomorpha</taxon>
        <taxon>Reduviidae</taxon>
        <taxon>Triatominae</taxon>
        <taxon>Panstrongylus</taxon>
    </lineage>
</organism>
<accession>A0A224XYD1</accession>
<evidence type="ECO:0000313" key="1">
    <source>
        <dbReference type="EMBL" id="JAW16374.1"/>
    </source>
</evidence>
<dbReference type="AlphaFoldDB" id="A0A224XYD1"/>
<reference evidence="1" key="1">
    <citation type="journal article" date="2018" name="PLoS Negl. Trop. Dis.">
        <title>An insight into the salivary gland and fat body transcriptome of Panstrongylus lignarius (Hemiptera: Heteroptera), the main vector of Chagas disease in Peru.</title>
        <authorList>
            <person name="Nevoa J.C."/>
            <person name="Mendes M.T."/>
            <person name="da Silva M.V."/>
            <person name="Soares S.C."/>
            <person name="Oliveira C.J.F."/>
            <person name="Ribeiro J.M.C."/>
        </authorList>
    </citation>
    <scope>NUCLEOTIDE SEQUENCE</scope>
</reference>
<dbReference type="EMBL" id="GFTR01000052">
    <property type="protein sequence ID" value="JAW16374.1"/>
    <property type="molecule type" value="Transcribed_RNA"/>
</dbReference>
<protein>
    <submittedName>
        <fullName evidence="1">Putative secreted protein</fullName>
    </submittedName>
</protein>
<name>A0A224XYD1_9HEMI</name>
<proteinExistence type="predicted"/>
<sequence length="67" mass="7974">MKKKFYGIWAILLYHQAIRKVLQTPVLRNIWDQDHRLNLISSLLQIPVVVHYETISSMLILEQSSHF</sequence>